<feature type="transmembrane region" description="Helical" evidence="9">
    <location>
        <begin position="292"/>
        <end position="318"/>
    </location>
</feature>
<feature type="domain" description="Na+/H+ antiporter NhaC-like C-terminal" evidence="10">
    <location>
        <begin position="186"/>
        <end position="435"/>
    </location>
</feature>
<accession>A0A7T5JNF7</accession>
<feature type="transmembrane region" description="Helical" evidence="9">
    <location>
        <begin position="65"/>
        <end position="92"/>
    </location>
</feature>
<keyword evidence="2" id="KW-0813">Transport</keyword>
<feature type="transmembrane region" description="Helical" evidence="9">
    <location>
        <begin position="338"/>
        <end position="371"/>
    </location>
</feature>
<evidence type="ECO:0000256" key="5">
    <source>
        <dbReference type="ARBA" id="ARBA00022692"/>
    </source>
</evidence>
<dbReference type="EMBL" id="CP073708">
    <property type="protein sequence ID" value="QUO41111.1"/>
    <property type="molecule type" value="Genomic_DNA"/>
</dbReference>
<gene>
    <name evidence="11" type="ORF">JD108_19595</name>
    <name evidence="12" type="ORF">KDJ56_19530</name>
</gene>
<proteinExistence type="inferred from homology"/>
<feature type="transmembrane region" description="Helical" evidence="9">
    <location>
        <begin position="224"/>
        <end position="245"/>
    </location>
</feature>
<dbReference type="KEGG" id="bcop:JD108_19595"/>
<comment type="similarity">
    <text evidence="8">Belongs to the NhaC Na(+)/H(+) (TC 2.A.35) antiporter family.</text>
</comment>
<comment type="subcellular location">
    <subcellularLocation>
        <location evidence="1">Cell membrane</location>
        <topology evidence="1">Multi-pass membrane protein</topology>
    </subcellularLocation>
</comment>
<keyword evidence="3" id="KW-0050">Antiport</keyword>
<protein>
    <submittedName>
        <fullName evidence="11">Sodium:proton antiporter</fullName>
    </submittedName>
</protein>
<dbReference type="RefSeq" id="WP_198827615.1">
    <property type="nucleotide sequence ID" value="NZ_CP066308.1"/>
</dbReference>
<dbReference type="Proteomes" id="UP000595847">
    <property type="component" value="Chromosome"/>
</dbReference>
<evidence type="ECO:0000256" key="7">
    <source>
        <dbReference type="ARBA" id="ARBA00023136"/>
    </source>
</evidence>
<keyword evidence="6 9" id="KW-1133">Transmembrane helix</keyword>
<dbReference type="InterPro" id="IPR018461">
    <property type="entry name" value="Na/H_Antiport_NhaC-like_C"/>
</dbReference>
<evidence type="ECO:0000256" key="4">
    <source>
        <dbReference type="ARBA" id="ARBA00022475"/>
    </source>
</evidence>
<dbReference type="EMBL" id="CP066308">
    <property type="protein sequence ID" value="QQE74027.1"/>
    <property type="molecule type" value="Genomic_DNA"/>
</dbReference>
<dbReference type="GO" id="GO:0015297">
    <property type="term" value="F:antiporter activity"/>
    <property type="evidence" value="ECO:0007669"/>
    <property type="project" value="UniProtKB-KW"/>
</dbReference>
<evidence type="ECO:0000256" key="8">
    <source>
        <dbReference type="ARBA" id="ARBA00038435"/>
    </source>
</evidence>
<feature type="transmembrane region" description="Helical" evidence="9">
    <location>
        <begin position="420"/>
        <end position="437"/>
    </location>
</feature>
<dbReference type="PANTHER" id="PTHR33451">
    <property type="entry name" value="MALATE-2H(+)/NA(+)-LACTATE ANTIPORTER"/>
    <property type="match status" value="1"/>
</dbReference>
<feature type="transmembrane region" description="Helical" evidence="9">
    <location>
        <begin position="392"/>
        <end position="414"/>
    </location>
</feature>
<keyword evidence="14" id="KW-1185">Reference proteome</keyword>
<feature type="transmembrane region" description="Helical" evidence="9">
    <location>
        <begin position="185"/>
        <end position="203"/>
    </location>
</feature>
<dbReference type="InterPro" id="IPR052180">
    <property type="entry name" value="NhaC_Na-H+_Antiporter"/>
</dbReference>
<name>A0A7T5JNF7_9BACL</name>
<feature type="transmembrane region" description="Helical" evidence="9">
    <location>
        <begin position="251"/>
        <end position="271"/>
    </location>
</feature>
<reference evidence="11 13" key="1">
    <citation type="submission" date="2020-12" db="EMBL/GenBank/DDBJ databases">
        <title>strain FJAT-54423T represents a novel species of the genus Brevibacillus.</title>
        <authorList>
            <person name="Tang R."/>
        </authorList>
    </citation>
    <scope>NUCLEOTIDE SEQUENCE [LARGE SCALE GENOMIC DNA]</scope>
    <source>
        <strain evidence="11 13">FJAT-54423</strain>
    </source>
</reference>
<evidence type="ECO:0000313" key="11">
    <source>
        <dbReference type="EMBL" id="QQE74027.1"/>
    </source>
</evidence>
<feature type="transmembrane region" description="Helical" evidence="9">
    <location>
        <begin position="98"/>
        <end position="116"/>
    </location>
</feature>
<evidence type="ECO:0000313" key="13">
    <source>
        <dbReference type="Proteomes" id="UP000595847"/>
    </source>
</evidence>
<evidence type="ECO:0000256" key="1">
    <source>
        <dbReference type="ARBA" id="ARBA00004651"/>
    </source>
</evidence>
<organism evidence="11 13">
    <name type="scientific">Brevibacillus composti</name>
    <dbReference type="NCBI Taxonomy" id="2796470"/>
    <lineage>
        <taxon>Bacteria</taxon>
        <taxon>Bacillati</taxon>
        <taxon>Bacillota</taxon>
        <taxon>Bacilli</taxon>
        <taxon>Bacillales</taxon>
        <taxon>Paenibacillaceae</taxon>
        <taxon>Brevibacillus</taxon>
    </lineage>
</organism>
<dbReference type="GO" id="GO:0005886">
    <property type="term" value="C:plasma membrane"/>
    <property type="evidence" value="ECO:0007669"/>
    <property type="project" value="UniProtKB-SubCell"/>
</dbReference>
<dbReference type="Proteomes" id="UP000677234">
    <property type="component" value="Chromosome"/>
</dbReference>
<feature type="transmembrane region" description="Helical" evidence="9">
    <location>
        <begin position="12"/>
        <end position="41"/>
    </location>
</feature>
<dbReference type="AlphaFoldDB" id="A0A7T5JNF7"/>
<evidence type="ECO:0000259" key="10">
    <source>
        <dbReference type="Pfam" id="PF03553"/>
    </source>
</evidence>
<reference evidence="12" key="2">
    <citation type="submission" date="2021-04" db="EMBL/GenBank/DDBJ databases">
        <title>Brevibacillus composti FJAT-54423, complete genome.</title>
        <authorList>
            <person name="Tang R."/>
        </authorList>
    </citation>
    <scope>NUCLEOTIDE SEQUENCE</scope>
    <source>
        <strain evidence="12">FJAT-54424</strain>
    </source>
</reference>
<dbReference type="PANTHER" id="PTHR33451:SF3">
    <property type="entry name" value="MALATE-2H(+)_NA(+)-LACTATE ANTIPORTER"/>
    <property type="match status" value="1"/>
</dbReference>
<dbReference type="Pfam" id="PF03553">
    <property type="entry name" value="Na_H_antiporter"/>
    <property type="match status" value="1"/>
</dbReference>
<keyword evidence="5 9" id="KW-0812">Transmembrane</keyword>
<evidence type="ECO:0000313" key="14">
    <source>
        <dbReference type="Proteomes" id="UP000677234"/>
    </source>
</evidence>
<keyword evidence="7 9" id="KW-0472">Membrane</keyword>
<evidence type="ECO:0000256" key="9">
    <source>
        <dbReference type="SAM" id="Phobius"/>
    </source>
</evidence>
<evidence type="ECO:0000256" key="6">
    <source>
        <dbReference type="ARBA" id="ARBA00022989"/>
    </source>
</evidence>
<evidence type="ECO:0000256" key="2">
    <source>
        <dbReference type="ARBA" id="ARBA00022448"/>
    </source>
</evidence>
<keyword evidence="4" id="KW-1003">Cell membrane</keyword>
<evidence type="ECO:0000313" key="12">
    <source>
        <dbReference type="EMBL" id="QUO41111.1"/>
    </source>
</evidence>
<sequence length="453" mass="48215">MNMYSLLPILSLIAGIALSLTFGFPLFLGIVLAILVTLVSVKRLGYSWRKQWEYGLEGVKQTKPVLMILFLVGLLIPLLMMGGTIPAIIYYGLSVVDVKFMLILSFLLAAGTSYLLGTSVGTLSTVGLALMGISHTAGVPAEMVAGALISGAMVGERFSPISSSRLLILSSIGMTEREDRGNSRTALAAVVVTALLFAVLDLLRAQSGDSGMIAHYQGLLREHFAIGWLPLMPLLVLIGSFAFRVKAVPALLYGLLAAAVLVIGTVPIELAQMGRSILHGYELHTGTALDQLVRGGGMMAILSVLVLISLAGFLNGILNRANLLAPLVEGLLGRTQNTVILAAKAVLLSLLVVIISCNQTIPILVMGSTLLPRFGQMERGHVFLGRTMLDSTLVIPVLIPWNGLAMVMAVTLGIPTLESLPYLFFAFVLPVLTIATARRFQAAGSPFTHKKAM</sequence>
<evidence type="ECO:0000256" key="3">
    <source>
        <dbReference type="ARBA" id="ARBA00022449"/>
    </source>
</evidence>